<organism evidence="10 11">
    <name type="scientific">Wickerhamomyces pijperi</name>
    <name type="common">Yeast</name>
    <name type="synonym">Pichia pijperi</name>
    <dbReference type="NCBI Taxonomy" id="599730"/>
    <lineage>
        <taxon>Eukaryota</taxon>
        <taxon>Fungi</taxon>
        <taxon>Dikarya</taxon>
        <taxon>Ascomycota</taxon>
        <taxon>Saccharomycotina</taxon>
        <taxon>Saccharomycetes</taxon>
        <taxon>Phaffomycetales</taxon>
        <taxon>Wickerhamomycetaceae</taxon>
        <taxon>Wickerhamomyces</taxon>
    </lineage>
</organism>
<reference evidence="10" key="2">
    <citation type="submission" date="2021-01" db="EMBL/GenBank/DDBJ databases">
        <authorList>
            <person name="Schikora-Tamarit M.A."/>
        </authorList>
    </citation>
    <scope>NUCLEOTIDE SEQUENCE</scope>
    <source>
        <strain evidence="10">CBS2887</strain>
    </source>
</reference>
<name>A0A9P8TP23_WICPI</name>
<comment type="subcellular location">
    <subcellularLocation>
        <location evidence="1 9">Nucleus</location>
    </subcellularLocation>
</comment>
<keyword evidence="5 9" id="KW-0805">Transcription regulation</keyword>
<evidence type="ECO:0000256" key="1">
    <source>
        <dbReference type="ARBA" id="ARBA00004123"/>
    </source>
</evidence>
<dbReference type="InterPro" id="IPR035935">
    <property type="entry name" value="TFB5-like_sf"/>
</dbReference>
<evidence type="ECO:0000256" key="6">
    <source>
        <dbReference type="ARBA" id="ARBA00023163"/>
    </source>
</evidence>
<keyword evidence="7 9" id="KW-0234">DNA repair</keyword>
<accession>A0A9P8TP23</accession>
<dbReference type="GO" id="GO:0000439">
    <property type="term" value="C:transcription factor TFIIH core complex"/>
    <property type="evidence" value="ECO:0007669"/>
    <property type="project" value="UniProtKB-UniRule"/>
</dbReference>
<keyword evidence="11" id="KW-1185">Reference proteome</keyword>
<evidence type="ECO:0000313" key="10">
    <source>
        <dbReference type="EMBL" id="KAH3685789.1"/>
    </source>
</evidence>
<keyword evidence="8 9" id="KW-0539">Nucleus</keyword>
<gene>
    <name evidence="10" type="ORF">WICPIJ_003252</name>
</gene>
<reference evidence="10" key="1">
    <citation type="journal article" date="2021" name="Open Biol.">
        <title>Shared evolutionary footprints suggest mitochondrial oxidative damage underlies multiple complex I losses in fungi.</title>
        <authorList>
            <person name="Schikora-Tamarit M.A."/>
            <person name="Marcet-Houben M."/>
            <person name="Nosek J."/>
            <person name="Gabaldon T."/>
        </authorList>
    </citation>
    <scope>NUCLEOTIDE SEQUENCE</scope>
    <source>
        <strain evidence="10">CBS2887</strain>
    </source>
</reference>
<dbReference type="FunFam" id="3.30.70.1220:FF:000002">
    <property type="entry name" value="RNA polymerase II transcription factor B subunit 5"/>
    <property type="match status" value="1"/>
</dbReference>
<comment type="function">
    <text evidence="9">In NER, TFIIH acts by opening DNA around the lesion to allow the excision of the damaged oligonucleotide and its replacement by a new DNA fragment. In transcription, TFIIH has an essential role in transcription initiation. When the pre-initiation complex (PIC) has been established, TFIIH is required for promoter opening and promoter escape.</text>
</comment>
<dbReference type="SUPFAM" id="SSF142897">
    <property type="entry name" value="TFB5-like"/>
    <property type="match status" value="1"/>
</dbReference>
<evidence type="ECO:0000256" key="4">
    <source>
        <dbReference type="ARBA" id="ARBA00022763"/>
    </source>
</evidence>
<dbReference type="OrthoDB" id="354at2759"/>
<evidence type="ECO:0000256" key="8">
    <source>
        <dbReference type="ARBA" id="ARBA00023242"/>
    </source>
</evidence>
<dbReference type="Gene3D" id="3.30.70.1220">
    <property type="entry name" value="TFB5-like"/>
    <property type="match status" value="1"/>
</dbReference>
<dbReference type="SMART" id="SM01395">
    <property type="entry name" value="Tbf5"/>
    <property type="match status" value="1"/>
</dbReference>
<evidence type="ECO:0000313" key="11">
    <source>
        <dbReference type="Proteomes" id="UP000774326"/>
    </source>
</evidence>
<keyword evidence="6 9" id="KW-0804">Transcription</keyword>
<evidence type="ECO:0000256" key="9">
    <source>
        <dbReference type="RuleBase" id="RU368032"/>
    </source>
</evidence>
<sequence length="73" mass="8331">MTRAIKGALVECDASIRALIVRIDSERHDVVIQELDETHLLIDSNKVDFVKAELNRLLSKNTYNPLDDEEIQP</sequence>
<dbReference type="Pfam" id="PF06331">
    <property type="entry name" value="Tfb5"/>
    <property type="match status" value="1"/>
</dbReference>
<evidence type="ECO:0000256" key="2">
    <source>
        <dbReference type="ARBA" id="ARBA00007470"/>
    </source>
</evidence>
<evidence type="ECO:0000256" key="5">
    <source>
        <dbReference type="ARBA" id="ARBA00023015"/>
    </source>
</evidence>
<protein>
    <recommendedName>
        <fullName evidence="3 9">General transcription and DNA repair factor IIH subunit TFB5</fullName>
    </recommendedName>
</protein>
<proteinExistence type="inferred from homology"/>
<evidence type="ECO:0000256" key="3">
    <source>
        <dbReference type="ARBA" id="ARBA00021274"/>
    </source>
</evidence>
<dbReference type="InterPro" id="IPR009400">
    <property type="entry name" value="TFIIH_TTDA/Tfb5"/>
</dbReference>
<dbReference type="GO" id="GO:0006367">
    <property type="term" value="P:transcription initiation at RNA polymerase II promoter"/>
    <property type="evidence" value="ECO:0007669"/>
    <property type="project" value="UniProtKB-UniRule"/>
</dbReference>
<dbReference type="GO" id="GO:0006294">
    <property type="term" value="P:nucleotide-excision repair, preincision complex assembly"/>
    <property type="evidence" value="ECO:0007669"/>
    <property type="project" value="TreeGrafter"/>
</dbReference>
<dbReference type="PANTHER" id="PTHR28580:SF1">
    <property type="entry name" value="GENERAL TRANSCRIPTION FACTOR IIH SUBUNIT 5"/>
    <property type="match status" value="1"/>
</dbReference>
<dbReference type="Proteomes" id="UP000774326">
    <property type="component" value="Unassembled WGS sequence"/>
</dbReference>
<dbReference type="GO" id="GO:0005675">
    <property type="term" value="C:transcription factor TFIIH holo complex"/>
    <property type="evidence" value="ECO:0007669"/>
    <property type="project" value="TreeGrafter"/>
</dbReference>
<dbReference type="AlphaFoldDB" id="A0A9P8TP23"/>
<comment type="subunit">
    <text evidence="9">Component of the 7-subunit TFIIH core complex.</text>
</comment>
<dbReference type="EMBL" id="JAEUBG010001794">
    <property type="protein sequence ID" value="KAH3685789.1"/>
    <property type="molecule type" value="Genomic_DNA"/>
</dbReference>
<keyword evidence="4 9" id="KW-0227">DNA damage</keyword>
<comment type="caution">
    <text evidence="10">The sequence shown here is derived from an EMBL/GenBank/DDBJ whole genome shotgun (WGS) entry which is preliminary data.</text>
</comment>
<dbReference type="PANTHER" id="PTHR28580">
    <property type="entry name" value="GENERAL TRANSCRIPTION FACTOR IIH SUBUNIT 5"/>
    <property type="match status" value="1"/>
</dbReference>
<evidence type="ECO:0000256" key="7">
    <source>
        <dbReference type="ARBA" id="ARBA00023204"/>
    </source>
</evidence>
<comment type="similarity">
    <text evidence="2 9">Belongs to the TFB5 family.</text>
</comment>